<name>A0AAN8IHG5_TRICO</name>
<keyword evidence="1" id="KW-1133">Transmembrane helix</keyword>
<feature type="transmembrane region" description="Helical" evidence="1">
    <location>
        <begin position="27"/>
        <end position="46"/>
    </location>
</feature>
<gene>
    <name evidence="2" type="ORF">GCK32_001027</name>
</gene>
<keyword evidence="3" id="KW-1185">Reference proteome</keyword>
<dbReference type="Proteomes" id="UP001331761">
    <property type="component" value="Unassembled WGS sequence"/>
</dbReference>
<proteinExistence type="predicted"/>
<sequence length="98" mass="11390">MYMYDLLVQTSHDLTIFSLLRRDRMQLVMVLLLAALVCAVSSMALFKRNLELLDMMKTPLLMTYRAQVPENQLYYLTQIHNTPQTSSYFRNDGVVPAL</sequence>
<dbReference type="EMBL" id="WIXE01015061">
    <property type="protein sequence ID" value="KAK5973771.1"/>
    <property type="molecule type" value="Genomic_DNA"/>
</dbReference>
<organism evidence="2 3">
    <name type="scientific">Trichostrongylus colubriformis</name>
    <name type="common">Black scour worm</name>
    <dbReference type="NCBI Taxonomy" id="6319"/>
    <lineage>
        <taxon>Eukaryota</taxon>
        <taxon>Metazoa</taxon>
        <taxon>Ecdysozoa</taxon>
        <taxon>Nematoda</taxon>
        <taxon>Chromadorea</taxon>
        <taxon>Rhabditida</taxon>
        <taxon>Rhabditina</taxon>
        <taxon>Rhabditomorpha</taxon>
        <taxon>Strongyloidea</taxon>
        <taxon>Trichostrongylidae</taxon>
        <taxon>Trichostrongylus</taxon>
    </lineage>
</organism>
<evidence type="ECO:0000256" key="1">
    <source>
        <dbReference type="SAM" id="Phobius"/>
    </source>
</evidence>
<dbReference type="AlphaFoldDB" id="A0AAN8IHG5"/>
<keyword evidence="1" id="KW-0472">Membrane</keyword>
<protein>
    <submittedName>
        <fullName evidence="2">Uncharacterized protein</fullName>
    </submittedName>
</protein>
<reference evidence="2 3" key="1">
    <citation type="submission" date="2019-10" db="EMBL/GenBank/DDBJ databases">
        <title>Assembly and Annotation for the nematode Trichostrongylus colubriformis.</title>
        <authorList>
            <person name="Martin J."/>
        </authorList>
    </citation>
    <scope>NUCLEOTIDE SEQUENCE [LARGE SCALE GENOMIC DNA]</scope>
    <source>
        <strain evidence="2">G859</strain>
        <tissue evidence="2">Whole worm</tissue>
    </source>
</reference>
<evidence type="ECO:0000313" key="2">
    <source>
        <dbReference type="EMBL" id="KAK5973771.1"/>
    </source>
</evidence>
<evidence type="ECO:0000313" key="3">
    <source>
        <dbReference type="Proteomes" id="UP001331761"/>
    </source>
</evidence>
<keyword evidence="1" id="KW-0812">Transmembrane</keyword>
<comment type="caution">
    <text evidence="2">The sequence shown here is derived from an EMBL/GenBank/DDBJ whole genome shotgun (WGS) entry which is preliminary data.</text>
</comment>
<accession>A0AAN8IHG5</accession>